<dbReference type="GO" id="GO:0016020">
    <property type="term" value="C:membrane"/>
    <property type="evidence" value="ECO:0007669"/>
    <property type="project" value="UniProtKB-SubCell"/>
</dbReference>
<feature type="transmembrane region" description="Helical" evidence="6">
    <location>
        <begin position="423"/>
        <end position="440"/>
    </location>
</feature>
<feature type="transmembrane region" description="Helical" evidence="6">
    <location>
        <begin position="390"/>
        <end position="408"/>
    </location>
</feature>
<feature type="transmembrane region" description="Helical" evidence="6">
    <location>
        <begin position="339"/>
        <end position="360"/>
    </location>
</feature>
<dbReference type="PANTHER" id="PTHR11785">
    <property type="entry name" value="AMINO ACID TRANSPORTER"/>
    <property type="match status" value="1"/>
</dbReference>
<dbReference type="Pfam" id="PF13520">
    <property type="entry name" value="AA_permease_2"/>
    <property type="match status" value="1"/>
</dbReference>
<dbReference type="Proteomes" id="UP000789405">
    <property type="component" value="Unassembled WGS sequence"/>
</dbReference>
<evidence type="ECO:0000256" key="2">
    <source>
        <dbReference type="ARBA" id="ARBA00022692"/>
    </source>
</evidence>
<accession>A0A9N9HE62</accession>
<feature type="transmembrane region" description="Helical" evidence="6">
    <location>
        <begin position="512"/>
        <end position="531"/>
    </location>
</feature>
<feature type="region of interest" description="Disordered" evidence="5">
    <location>
        <begin position="449"/>
        <end position="470"/>
    </location>
</feature>
<keyword evidence="2 6" id="KW-0812">Transmembrane</keyword>
<dbReference type="AlphaFoldDB" id="A0A9N9HE62"/>
<keyword evidence="4 6" id="KW-0472">Membrane</keyword>
<evidence type="ECO:0000256" key="3">
    <source>
        <dbReference type="ARBA" id="ARBA00022989"/>
    </source>
</evidence>
<feature type="transmembrane region" description="Helical" evidence="6">
    <location>
        <begin position="42"/>
        <end position="62"/>
    </location>
</feature>
<feature type="transmembrane region" description="Helical" evidence="6">
    <location>
        <begin position="196"/>
        <end position="218"/>
    </location>
</feature>
<gene>
    <name evidence="7" type="ORF">DERYTH_LOCUS11822</name>
</gene>
<evidence type="ECO:0000256" key="4">
    <source>
        <dbReference type="ARBA" id="ARBA00023136"/>
    </source>
</evidence>
<feature type="transmembrane region" description="Helical" evidence="6">
    <location>
        <begin position="276"/>
        <end position="296"/>
    </location>
</feature>
<evidence type="ECO:0000256" key="6">
    <source>
        <dbReference type="SAM" id="Phobius"/>
    </source>
</evidence>
<dbReference type="EMBL" id="CAJVPY010007489">
    <property type="protein sequence ID" value="CAG8681329.1"/>
    <property type="molecule type" value="Genomic_DNA"/>
</dbReference>
<feature type="transmembrane region" description="Helical" evidence="6">
    <location>
        <begin position="484"/>
        <end position="506"/>
    </location>
</feature>
<protein>
    <submittedName>
        <fullName evidence="7">671_t:CDS:1</fullName>
    </submittedName>
</protein>
<keyword evidence="3 6" id="KW-1133">Transmembrane helix</keyword>
<evidence type="ECO:0000256" key="5">
    <source>
        <dbReference type="SAM" id="MobiDB-lite"/>
    </source>
</evidence>
<feature type="transmembrane region" description="Helical" evidence="6">
    <location>
        <begin position="126"/>
        <end position="146"/>
    </location>
</feature>
<feature type="transmembrane region" description="Helical" evidence="6">
    <location>
        <begin position="170"/>
        <end position="189"/>
    </location>
</feature>
<dbReference type="InterPro" id="IPR002293">
    <property type="entry name" value="AA/rel_permease1"/>
</dbReference>
<sequence length="533" mass="59589">MDDNEITVDLNTNTNEITQNFMEDENIGGLPRRDIDKKRENFLGIIGGAGYNINHIIGAGIFNPDNIWILVGSPAIILVFWILGGIISLIGTLIYIELGIRSLPKGIGEQRYIENAFPSKKNLGHIFSFVAIIIILPAAIIADTYACAQHLLYLFNINPDPKEYFDKDYIALRLLSILILAIITAYNMYSNRLSVIINQVLVFIKIIAIFLISIVGLIKLTGPNPTNWNEIYKSPKTYVGAYSSGILKVLFVYEGWNNINYTIEELQEPKDKKLIYSNLISVGVPFILYFLINVAFTTSLGHDFFIDESSFDQATAFNSNIALRFGYKLFDNNENGVKFMSAIIAISAFGCVGAMVFVYARIIKYAAATEFIPKYSHKFDDFHKKYGTPFNALFAQFIYCSVFLLFFFDPAMDLFDFFAETSQIIAMLFHGASAICLFILKKNTSITSTDVPSGEGTEEKNNNASITPSGEGLEEKRIFKIPKWVIVIYFILVISIVGTSFCPPGPGSSVYVLPYVVSIAATLLGGIIWKFRN</sequence>
<name>A0A9N9HE62_9GLOM</name>
<evidence type="ECO:0000313" key="7">
    <source>
        <dbReference type="EMBL" id="CAG8681329.1"/>
    </source>
</evidence>
<feature type="transmembrane region" description="Helical" evidence="6">
    <location>
        <begin position="238"/>
        <end position="256"/>
    </location>
</feature>
<dbReference type="Gene3D" id="1.20.1740.10">
    <property type="entry name" value="Amino acid/polyamine transporter I"/>
    <property type="match status" value="1"/>
</dbReference>
<dbReference type="PANTHER" id="PTHR11785:SF512">
    <property type="entry name" value="SOBREMESA, ISOFORM B"/>
    <property type="match status" value="1"/>
</dbReference>
<dbReference type="OrthoDB" id="10062876at2759"/>
<organism evidence="7 8">
    <name type="scientific">Dentiscutata erythropus</name>
    <dbReference type="NCBI Taxonomy" id="1348616"/>
    <lineage>
        <taxon>Eukaryota</taxon>
        <taxon>Fungi</taxon>
        <taxon>Fungi incertae sedis</taxon>
        <taxon>Mucoromycota</taxon>
        <taxon>Glomeromycotina</taxon>
        <taxon>Glomeromycetes</taxon>
        <taxon>Diversisporales</taxon>
        <taxon>Gigasporaceae</taxon>
        <taxon>Dentiscutata</taxon>
    </lineage>
</organism>
<proteinExistence type="predicted"/>
<evidence type="ECO:0000256" key="1">
    <source>
        <dbReference type="ARBA" id="ARBA00004141"/>
    </source>
</evidence>
<feature type="transmembrane region" description="Helical" evidence="6">
    <location>
        <begin position="68"/>
        <end position="96"/>
    </location>
</feature>
<evidence type="ECO:0000313" key="8">
    <source>
        <dbReference type="Proteomes" id="UP000789405"/>
    </source>
</evidence>
<dbReference type="InterPro" id="IPR050598">
    <property type="entry name" value="AminoAcid_Transporter"/>
</dbReference>
<comment type="caution">
    <text evidence="7">The sequence shown here is derived from an EMBL/GenBank/DDBJ whole genome shotgun (WGS) entry which is preliminary data.</text>
</comment>
<reference evidence="7" key="1">
    <citation type="submission" date="2021-06" db="EMBL/GenBank/DDBJ databases">
        <authorList>
            <person name="Kallberg Y."/>
            <person name="Tangrot J."/>
            <person name="Rosling A."/>
        </authorList>
    </citation>
    <scope>NUCLEOTIDE SEQUENCE</scope>
    <source>
        <strain evidence="7">MA453B</strain>
    </source>
</reference>
<comment type="subcellular location">
    <subcellularLocation>
        <location evidence="1">Membrane</location>
        <topology evidence="1">Multi-pass membrane protein</topology>
    </subcellularLocation>
</comment>
<dbReference type="GO" id="GO:0015179">
    <property type="term" value="F:L-amino acid transmembrane transporter activity"/>
    <property type="evidence" value="ECO:0007669"/>
    <property type="project" value="TreeGrafter"/>
</dbReference>
<keyword evidence="8" id="KW-1185">Reference proteome</keyword>